<reference evidence="4 5" key="1">
    <citation type="submission" date="2019-01" db="EMBL/GenBank/DDBJ databases">
        <title>Sequencing of cultivated peanut Arachis hypogaea provides insights into genome evolution and oil improvement.</title>
        <authorList>
            <person name="Chen X."/>
        </authorList>
    </citation>
    <scope>NUCLEOTIDE SEQUENCE [LARGE SCALE GENOMIC DNA]</scope>
    <source>
        <strain evidence="5">cv. Fuhuasheng</strain>
        <tissue evidence="4">Leaves</tissue>
    </source>
</reference>
<evidence type="ECO:0000256" key="2">
    <source>
        <dbReference type="PROSITE-ProRule" id="PRU00259"/>
    </source>
</evidence>
<evidence type="ECO:0000313" key="4">
    <source>
        <dbReference type="EMBL" id="RYR15516.1"/>
    </source>
</evidence>
<dbReference type="EMBL" id="SDMP01000014">
    <property type="protein sequence ID" value="RYR15516.1"/>
    <property type="molecule type" value="Genomic_DNA"/>
</dbReference>
<keyword evidence="5" id="KW-1185">Reference proteome</keyword>
<organism evidence="4 5">
    <name type="scientific">Arachis hypogaea</name>
    <name type="common">Peanut</name>
    <dbReference type="NCBI Taxonomy" id="3818"/>
    <lineage>
        <taxon>Eukaryota</taxon>
        <taxon>Viridiplantae</taxon>
        <taxon>Streptophyta</taxon>
        <taxon>Embryophyta</taxon>
        <taxon>Tracheophyta</taxon>
        <taxon>Spermatophyta</taxon>
        <taxon>Magnoliopsida</taxon>
        <taxon>eudicotyledons</taxon>
        <taxon>Gunneridae</taxon>
        <taxon>Pentapetalae</taxon>
        <taxon>rosids</taxon>
        <taxon>fabids</taxon>
        <taxon>Fabales</taxon>
        <taxon>Fabaceae</taxon>
        <taxon>Papilionoideae</taxon>
        <taxon>50 kb inversion clade</taxon>
        <taxon>dalbergioids sensu lato</taxon>
        <taxon>Dalbergieae</taxon>
        <taxon>Pterocarpus clade</taxon>
        <taxon>Arachis</taxon>
    </lineage>
</organism>
<proteinExistence type="predicted"/>
<dbReference type="Proteomes" id="UP000289738">
    <property type="component" value="Chromosome B04"/>
</dbReference>
<evidence type="ECO:0008006" key="6">
    <source>
        <dbReference type="Google" id="ProtNLM"/>
    </source>
</evidence>
<accession>A0A444ZMU8</accession>
<feature type="region of interest" description="Disordered" evidence="3">
    <location>
        <begin position="80"/>
        <end position="105"/>
    </location>
</feature>
<dbReference type="STRING" id="3818.A0A444ZMU8"/>
<dbReference type="AlphaFoldDB" id="A0A444ZMU8"/>
<dbReference type="PROSITE" id="PS50176">
    <property type="entry name" value="ARM_REPEAT"/>
    <property type="match status" value="1"/>
</dbReference>
<keyword evidence="1" id="KW-0677">Repeat</keyword>
<protein>
    <recommendedName>
        <fullName evidence="6">U-box domain-containing protein</fullName>
    </recommendedName>
</protein>
<feature type="repeat" description="ARM" evidence="2">
    <location>
        <begin position="4"/>
        <end position="44"/>
    </location>
</feature>
<evidence type="ECO:0000256" key="1">
    <source>
        <dbReference type="ARBA" id="ARBA00022737"/>
    </source>
</evidence>
<name>A0A444ZMU8_ARAHY</name>
<comment type="caution">
    <text evidence="4">The sequence shown here is derived from an EMBL/GenBank/DDBJ whole genome shotgun (WGS) entry which is preliminary data.</text>
</comment>
<evidence type="ECO:0000313" key="5">
    <source>
        <dbReference type="Proteomes" id="UP000289738"/>
    </source>
</evidence>
<dbReference type="InterPro" id="IPR000225">
    <property type="entry name" value="Armadillo"/>
</dbReference>
<gene>
    <name evidence="4" type="ORF">Ahy_B04g072290</name>
</gene>
<sequence length="105" mass="11956">MNVGAVRALVELVAEQGFDIAKKAMVVLNSLAAIQEGKDAIVEEWRNAALVEAIEDGSMKDSRCRGKKPPLPLVCQRKEYKDERENEKTERRGKWERDRVKEMAK</sequence>
<evidence type="ECO:0000256" key="3">
    <source>
        <dbReference type="SAM" id="MobiDB-lite"/>
    </source>
</evidence>